<organism evidence="1 2">
    <name type="scientific">Riccia fluitans</name>
    <dbReference type="NCBI Taxonomy" id="41844"/>
    <lineage>
        <taxon>Eukaryota</taxon>
        <taxon>Viridiplantae</taxon>
        <taxon>Streptophyta</taxon>
        <taxon>Embryophyta</taxon>
        <taxon>Marchantiophyta</taxon>
        <taxon>Marchantiopsida</taxon>
        <taxon>Marchantiidae</taxon>
        <taxon>Marchantiales</taxon>
        <taxon>Ricciaceae</taxon>
        <taxon>Riccia</taxon>
    </lineage>
</organism>
<comment type="caution">
    <text evidence="1">The sequence shown here is derived from an EMBL/GenBank/DDBJ whole genome shotgun (WGS) entry which is preliminary data.</text>
</comment>
<name>A0ABD1YQ15_9MARC</name>
<protein>
    <submittedName>
        <fullName evidence="1">Uncharacterized protein</fullName>
    </submittedName>
</protein>
<evidence type="ECO:0000313" key="2">
    <source>
        <dbReference type="Proteomes" id="UP001605036"/>
    </source>
</evidence>
<proteinExistence type="predicted"/>
<keyword evidence="2" id="KW-1185">Reference proteome</keyword>
<sequence>MVLAHINTEANPQHGHCKFGTKSTPFYWLHPYDVPSSEFAHFKNSKHVGLCTKNEHHFGIYINKLGGDAEFVDFFATLNIFITSTAKIPIAQPRAISLPCVEWIDEGRIPKSRLGFSPCCEMSSEKGQYHG</sequence>
<dbReference type="AlphaFoldDB" id="A0ABD1YQ15"/>
<accession>A0ABD1YQ15</accession>
<dbReference type="EMBL" id="JBHFFA010000003">
    <property type="protein sequence ID" value="KAL2632861.1"/>
    <property type="molecule type" value="Genomic_DNA"/>
</dbReference>
<evidence type="ECO:0000313" key="1">
    <source>
        <dbReference type="EMBL" id="KAL2632861.1"/>
    </source>
</evidence>
<reference evidence="1 2" key="1">
    <citation type="submission" date="2024-09" db="EMBL/GenBank/DDBJ databases">
        <title>Chromosome-scale assembly of Riccia fluitans.</title>
        <authorList>
            <person name="Paukszto L."/>
            <person name="Sawicki J."/>
            <person name="Karawczyk K."/>
            <person name="Piernik-Szablinska J."/>
            <person name="Szczecinska M."/>
            <person name="Mazdziarz M."/>
        </authorList>
    </citation>
    <scope>NUCLEOTIDE SEQUENCE [LARGE SCALE GENOMIC DNA]</scope>
    <source>
        <strain evidence="1">Rf_01</strain>
        <tissue evidence="1">Aerial parts of the thallus</tissue>
    </source>
</reference>
<gene>
    <name evidence="1" type="ORF">R1flu_004340</name>
</gene>
<dbReference type="Proteomes" id="UP001605036">
    <property type="component" value="Unassembled WGS sequence"/>
</dbReference>